<feature type="domain" description="Metalloprotease TldD/E N-terminal" evidence="5">
    <location>
        <begin position="41"/>
        <end position="102"/>
    </location>
</feature>
<comment type="similarity">
    <text evidence="1">Belongs to the peptidase U62 family.</text>
</comment>
<keyword evidence="2 8" id="KW-0645">Protease</keyword>
<dbReference type="AlphaFoldDB" id="A0A7X3KNW0"/>
<feature type="domain" description="Metalloprotease TldD/E C-terminal" evidence="6">
    <location>
        <begin position="247"/>
        <end position="480"/>
    </location>
</feature>
<dbReference type="PIRSF" id="PIRSF004919">
    <property type="entry name" value="TldD"/>
    <property type="match status" value="1"/>
</dbReference>
<dbReference type="NCBIfam" id="NF008006">
    <property type="entry name" value="PRK10735.1"/>
    <property type="match status" value="1"/>
</dbReference>
<dbReference type="GO" id="GO:0006508">
    <property type="term" value="P:proteolysis"/>
    <property type="evidence" value="ECO:0007669"/>
    <property type="project" value="UniProtKB-KW"/>
</dbReference>
<dbReference type="GO" id="GO:0005829">
    <property type="term" value="C:cytosol"/>
    <property type="evidence" value="ECO:0007669"/>
    <property type="project" value="TreeGrafter"/>
</dbReference>
<dbReference type="InterPro" id="IPR045570">
    <property type="entry name" value="Metalloprtase-TldD/E_cen_dom"/>
</dbReference>
<keyword evidence="3" id="KW-0378">Hydrolase</keyword>
<evidence type="ECO:0000256" key="3">
    <source>
        <dbReference type="ARBA" id="ARBA00022801"/>
    </source>
</evidence>
<dbReference type="GO" id="GO:0008237">
    <property type="term" value="F:metallopeptidase activity"/>
    <property type="evidence" value="ECO:0007669"/>
    <property type="project" value="UniProtKB-KW"/>
</dbReference>
<dbReference type="InterPro" id="IPR051463">
    <property type="entry name" value="Peptidase_U62_metallo"/>
</dbReference>
<dbReference type="Proteomes" id="UP000437638">
    <property type="component" value="Unassembled WGS sequence"/>
</dbReference>
<dbReference type="RefSeq" id="WP_160417080.1">
    <property type="nucleotide sequence ID" value="NZ_WTKP01000001.1"/>
</dbReference>
<name>A0A7X3KNW0_9GAMM</name>
<dbReference type="PANTHER" id="PTHR30624:SF4">
    <property type="entry name" value="METALLOPROTEASE TLDD"/>
    <property type="match status" value="1"/>
</dbReference>
<organism evidence="8 9">
    <name type="scientific">Vreelandella zhuhanensis</name>
    <dbReference type="NCBI Taxonomy" id="2684210"/>
    <lineage>
        <taxon>Bacteria</taxon>
        <taxon>Pseudomonadati</taxon>
        <taxon>Pseudomonadota</taxon>
        <taxon>Gammaproteobacteria</taxon>
        <taxon>Oceanospirillales</taxon>
        <taxon>Halomonadaceae</taxon>
        <taxon>Vreelandella</taxon>
    </lineage>
</organism>
<evidence type="ECO:0000259" key="6">
    <source>
        <dbReference type="Pfam" id="PF19289"/>
    </source>
</evidence>
<comment type="caution">
    <text evidence="8">The sequence shown here is derived from an EMBL/GenBank/DDBJ whole genome shotgun (WGS) entry which is preliminary data.</text>
</comment>
<evidence type="ECO:0000259" key="5">
    <source>
        <dbReference type="Pfam" id="PF01523"/>
    </source>
</evidence>
<keyword evidence="9" id="KW-1185">Reference proteome</keyword>
<dbReference type="Pfam" id="PF01523">
    <property type="entry name" value="PmbA_TldD_1st"/>
    <property type="match status" value="1"/>
</dbReference>
<dbReference type="InterPro" id="IPR035068">
    <property type="entry name" value="TldD/PmbA_N"/>
</dbReference>
<reference evidence="8 9" key="1">
    <citation type="submission" date="2019-12" db="EMBL/GenBank/DDBJ databases">
        <title>Halomonas rutogse sp. nov. isolated from two lakes on Tibetan Plateau.</title>
        <authorList>
            <person name="Gao P."/>
        </authorList>
    </citation>
    <scope>NUCLEOTIDE SEQUENCE [LARGE SCALE GENOMIC DNA]</scope>
    <source>
        <strain evidence="8 9">ZH2S</strain>
    </source>
</reference>
<dbReference type="InterPro" id="IPR045569">
    <property type="entry name" value="Metalloprtase-TldD/E_C"/>
</dbReference>
<dbReference type="InterPro" id="IPR002510">
    <property type="entry name" value="Metalloprtase-TldD/E_N"/>
</dbReference>
<evidence type="ECO:0000259" key="7">
    <source>
        <dbReference type="Pfam" id="PF19290"/>
    </source>
</evidence>
<dbReference type="InterPro" id="IPR036059">
    <property type="entry name" value="TldD/PmbA_sf"/>
</dbReference>
<dbReference type="PANTHER" id="PTHR30624">
    <property type="entry name" value="UNCHARACTERIZED PROTEIN TLDD AND PMBA"/>
    <property type="match status" value="1"/>
</dbReference>
<dbReference type="Pfam" id="PF19290">
    <property type="entry name" value="PmbA_TldD_2nd"/>
    <property type="match status" value="1"/>
</dbReference>
<evidence type="ECO:0000256" key="2">
    <source>
        <dbReference type="ARBA" id="ARBA00022670"/>
    </source>
</evidence>
<evidence type="ECO:0000256" key="1">
    <source>
        <dbReference type="ARBA" id="ARBA00005836"/>
    </source>
</evidence>
<proteinExistence type="inferred from homology"/>
<dbReference type="Gene3D" id="3.30.2290.10">
    <property type="entry name" value="PmbA/TldD superfamily"/>
    <property type="match status" value="1"/>
</dbReference>
<evidence type="ECO:0000313" key="9">
    <source>
        <dbReference type="Proteomes" id="UP000437638"/>
    </source>
</evidence>
<dbReference type="EMBL" id="WTKP01000001">
    <property type="protein sequence ID" value="MWJ26864.1"/>
    <property type="molecule type" value="Genomic_DNA"/>
</dbReference>
<dbReference type="InterPro" id="IPR025502">
    <property type="entry name" value="TldD"/>
</dbReference>
<dbReference type="SUPFAM" id="SSF111283">
    <property type="entry name" value="Putative modulator of DNA gyrase, PmbA/TldD"/>
    <property type="match status" value="1"/>
</dbReference>
<evidence type="ECO:0000313" key="8">
    <source>
        <dbReference type="EMBL" id="MWJ26864.1"/>
    </source>
</evidence>
<keyword evidence="4 8" id="KW-0482">Metalloprotease</keyword>
<accession>A0A7X3KNW0</accession>
<sequence>MTPDNAMLETAVTTLLTPGGLDLDALETGLSHALGAGVDYADLYFQRTWQEGWVLEDGEVKEASYNIDGGVGVRALAGEKTGFAYSNQITADALADTGRTAAGIVRSGQRLPGQAVATSTATSRYTGLDPLAGLTAEDKVAMLKLADRVARSADPSISQVSASLSGTYEVVLVRASDGTLGADIRPLVRFNVSVIAVKDGRRERGSAGGGGRFSMARLRDDNVAETYAREAVRQALVNLEAVAAPAGQMPVVLGPGWPGILLHEAVGHGLEGDFNRKGSSAFAGRMGQRVAAKGVTVVDDATLDGRRGSLSMDDEGTPGQYTPLIEDGILTGYMQDKVNARLMGMAPTGNARRESFADLPMPRMTNTYMLAGQDEPQDIIRSVKRGIYAVSFGGGQVDITSGKFVFSASEAYLIEDGRITAPVKGATLIGNGPEAMGRVSMIGHDMALDTGIGVCGKEGQGVPVGVGQPTLKLDELTVGGTQS</sequence>
<gene>
    <name evidence="8" type="primary">tldD</name>
    <name evidence="8" type="ORF">GPM19_01340</name>
</gene>
<feature type="domain" description="Metalloprotease TldD/E central" evidence="7">
    <location>
        <begin position="130"/>
        <end position="239"/>
    </location>
</feature>
<evidence type="ECO:0000256" key="4">
    <source>
        <dbReference type="ARBA" id="ARBA00023049"/>
    </source>
</evidence>
<dbReference type="Pfam" id="PF19289">
    <property type="entry name" value="PmbA_TldD_3rd"/>
    <property type="match status" value="1"/>
</dbReference>
<protein>
    <submittedName>
        <fullName evidence="8">Metalloprotease TldD</fullName>
    </submittedName>
</protein>